<feature type="transmembrane region" description="Helical" evidence="1">
    <location>
        <begin position="156"/>
        <end position="175"/>
    </location>
</feature>
<keyword evidence="3" id="KW-1185">Reference proteome</keyword>
<accession>A0ABS5JJV8</accession>
<reference evidence="3" key="1">
    <citation type="submission" date="2023-07" db="EMBL/GenBank/DDBJ databases">
        <title>Genome-inferred correspondence between phylogeny and metabolic traits in the wild Drosophila gut microbiome.</title>
        <authorList>
            <person name="Bueno E."/>
            <person name="Blow F."/>
            <person name="Douglas A.E."/>
        </authorList>
    </citation>
    <scope>NUCLEOTIDE SEQUENCE [LARGE SCALE GENOMIC DNA]</scope>
    <source>
        <strain evidence="3">JGM97</strain>
    </source>
</reference>
<protein>
    <recommendedName>
        <fullName evidence="4">Membrane protein 6-pyruvoyl-tetrahydropterin synthase-related domain-containing protein</fullName>
    </recommendedName>
</protein>
<keyword evidence="1" id="KW-1133">Transmembrane helix</keyword>
<organism evidence="2 3">
    <name type="scientific">Nissabacter archeti</name>
    <dbReference type="NCBI Taxonomy" id="1917880"/>
    <lineage>
        <taxon>Bacteria</taxon>
        <taxon>Pseudomonadati</taxon>
        <taxon>Pseudomonadota</taxon>
        <taxon>Gammaproteobacteria</taxon>
        <taxon>Enterobacterales</taxon>
        <taxon>Yersiniaceae</taxon>
        <taxon>Nissabacter</taxon>
    </lineage>
</organism>
<evidence type="ECO:0008006" key="4">
    <source>
        <dbReference type="Google" id="ProtNLM"/>
    </source>
</evidence>
<keyword evidence="1" id="KW-0472">Membrane</keyword>
<evidence type="ECO:0000313" key="3">
    <source>
        <dbReference type="Proteomes" id="UP000680634"/>
    </source>
</evidence>
<evidence type="ECO:0000313" key="2">
    <source>
        <dbReference type="EMBL" id="MBS0969623.1"/>
    </source>
</evidence>
<comment type="caution">
    <text evidence="2">The sequence shown here is derived from an EMBL/GenBank/DDBJ whole genome shotgun (WGS) entry which is preliminary data.</text>
</comment>
<gene>
    <name evidence="2" type="ORF">JK232_12045</name>
</gene>
<feature type="transmembrane region" description="Helical" evidence="1">
    <location>
        <begin position="107"/>
        <end position="124"/>
    </location>
</feature>
<sequence>MTNINLKQHIKNATCYFENAKILIPIIISLLIVSYPLTTGNAWVGHDVGAHINRLLVSINTKQIIPYFDFSNETFPGYSWNLFYPPLSTFLMYIAHTINPSELDRTIKTTAIFIIALCYLSSFICCKKYNSTQCSLLVAAIYSSSGYLATNLYTRFAFPEATSMIFTPILISGFIDFSKGEINKKIPVSMTLILLSNIPSFLCACFFVMLCCITLKMNIQQLKTLFKHAISAICLSAFFLIPMIYEQIHDKIQMGEIIWFDVMKSAIVRLDDFLLGLTIQNGRLTGMLICIGAPLMTAFLISLRNRKNEDKWLLIALFLMICFVTFPINYLIFPSWLAIFSNIQFPWRITPYILSCMLFVIIRYERNVTLLCLALFASSLLTSSVTFEKKKTPLNQKDFLQAVYIDYTLVGSDFKKDLKKITCTINSQQTDYIADRTLNEKGMPAFTFHADSDAECQIPVMAYAALLANGENRSTRGYLTYSAKKGENVVEITTRKNFNYLVGLSIMLSFLTAVFMFFSPRSFFKFTLFKKNQKNILTH</sequence>
<dbReference type="RefSeq" id="WP_212589258.1">
    <property type="nucleotide sequence ID" value="NZ_JAERKB010000008.1"/>
</dbReference>
<evidence type="ECO:0000256" key="1">
    <source>
        <dbReference type="SAM" id="Phobius"/>
    </source>
</evidence>
<feature type="transmembrane region" description="Helical" evidence="1">
    <location>
        <begin position="498"/>
        <end position="518"/>
    </location>
</feature>
<dbReference type="EMBL" id="JAERKB010000008">
    <property type="protein sequence ID" value="MBS0969623.1"/>
    <property type="molecule type" value="Genomic_DNA"/>
</dbReference>
<feature type="transmembrane region" description="Helical" evidence="1">
    <location>
        <begin position="312"/>
        <end position="333"/>
    </location>
</feature>
<feature type="transmembrane region" description="Helical" evidence="1">
    <location>
        <begin position="187"/>
        <end position="213"/>
    </location>
</feature>
<keyword evidence="1" id="KW-0812">Transmembrane</keyword>
<feature type="transmembrane region" description="Helical" evidence="1">
    <location>
        <begin position="284"/>
        <end position="303"/>
    </location>
</feature>
<feature type="transmembrane region" description="Helical" evidence="1">
    <location>
        <begin position="225"/>
        <end position="245"/>
    </location>
</feature>
<name>A0ABS5JJV8_9GAMM</name>
<feature type="transmembrane region" description="Helical" evidence="1">
    <location>
        <begin position="345"/>
        <end position="362"/>
    </location>
</feature>
<proteinExistence type="predicted"/>
<feature type="transmembrane region" description="Helical" evidence="1">
    <location>
        <begin position="20"/>
        <end position="37"/>
    </location>
</feature>
<dbReference type="Proteomes" id="UP000680634">
    <property type="component" value="Unassembled WGS sequence"/>
</dbReference>